<evidence type="ECO:0000313" key="2">
    <source>
        <dbReference type="Proteomes" id="UP001254848"/>
    </source>
</evidence>
<comment type="caution">
    <text evidence="1">The sequence shown here is derived from an EMBL/GenBank/DDBJ whole genome shotgun (WGS) entry which is preliminary data.</text>
</comment>
<name>A0ABU3P0L5_9FIRM</name>
<reference evidence="1 2" key="1">
    <citation type="submission" date="2023-07" db="EMBL/GenBank/DDBJ databases">
        <title>The novel representative of Negativicutes class, Anaeroselena agilis gen. nov. sp. nov.</title>
        <authorList>
            <person name="Prokofeva M.I."/>
            <person name="Elcheninov A.G."/>
            <person name="Klyukina A."/>
            <person name="Kublanov I.V."/>
            <person name="Frolov E.N."/>
            <person name="Podosokorskaya O.A."/>
        </authorList>
    </citation>
    <scope>NUCLEOTIDE SEQUENCE [LARGE SCALE GENOMIC DNA]</scope>
    <source>
        <strain evidence="1 2">4137-cl</strain>
    </source>
</reference>
<dbReference type="RefSeq" id="WP_413780605.1">
    <property type="nucleotide sequence ID" value="NZ_JAUOZS010000001.1"/>
</dbReference>
<dbReference type="EMBL" id="JAUOZS010000001">
    <property type="protein sequence ID" value="MDT8902117.1"/>
    <property type="molecule type" value="Genomic_DNA"/>
</dbReference>
<dbReference type="Proteomes" id="UP001254848">
    <property type="component" value="Unassembled WGS sequence"/>
</dbReference>
<evidence type="ECO:0000313" key="1">
    <source>
        <dbReference type="EMBL" id="MDT8902117.1"/>
    </source>
</evidence>
<sequence length="136" mass="15526">MGRDETLDCLAKKTALLEKIAANTEKQRLLVAKREMRGLRRLLRERGALIDELAAVNGLLDAGAAWRQPFADEFRAVESKQRELLGACDRVLQEALAERARIAAEINNSRLMRQVKNRYIHRWQIMAWGNCLNVKG</sequence>
<proteinExistence type="predicted"/>
<protein>
    <submittedName>
        <fullName evidence="1">Uncharacterized protein</fullName>
    </submittedName>
</protein>
<accession>A0ABU3P0L5</accession>
<keyword evidence="2" id="KW-1185">Reference proteome</keyword>
<gene>
    <name evidence="1" type="ORF">Q4T40_12750</name>
</gene>
<organism evidence="1 2">
    <name type="scientific">Anaeroselena agilis</name>
    <dbReference type="NCBI Taxonomy" id="3063788"/>
    <lineage>
        <taxon>Bacteria</taxon>
        <taxon>Bacillati</taxon>
        <taxon>Bacillota</taxon>
        <taxon>Negativicutes</taxon>
        <taxon>Acetonemataceae</taxon>
        <taxon>Anaeroselena</taxon>
    </lineage>
</organism>